<feature type="compositionally biased region" description="Basic residues" evidence="1">
    <location>
        <begin position="1"/>
        <end position="27"/>
    </location>
</feature>
<organism evidence="2 3">
    <name type="scientific">Mycena indigotica</name>
    <dbReference type="NCBI Taxonomy" id="2126181"/>
    <lineage>
        <taxon>Eukaryota</taxon>
        <taxon>Fungi</taxon>
        <taxon>Dikarya</taxon>
        <taxon>Basidiomycota</taxon>
        <taxon>Agaricomycotina</taxon>
        <taxon>Agaricomycetes</taxon>
        <taxon>Agaricomycetidae</taxon>
        <taxon>Agaricales</taxon>
        <taxon>Marasmiineae</taxon>
        <taxon>Mycenaceae</taxon>
        <taxon>Mycena</taxon>
    </lineage>
</organism>
<evidence type="ECO:0000313" key="3">
    <source>
        <dbReference type="Proteomes" id="UP000636479"/>
    </source>
</evidence>
<feature type="region of interest" description="Disordered" evidence="1">
    <location>
        <begin position="149"/>
        <end position="174"/>
    </location>
</feature>
<evidence type="ECO:0000256" key="1">
    <source>
        <dbReference type="SAM" id="MobiDB-lite"/>
    </source>
</evidence>
<feature type="compositionally biased region" description="Basic and acidic residues" evidence="1">
    <location>
        <begin position="161"/>
        <end position="174"/>
    </location>
</feature>
<accession>A0A8H6SS46</accession>
<feature type="region of interest" description="Disordered" evidence="1">
    <location>
        <begin position="398"/>
        <end position="435"/>
    </location>
</feature>
<dbReference type="EMBL" id="JACAZF010000005">
    <property type="protein sequence ID" value="KAF7304050.1"/>
    <property type="molecule type" value="Genomic_DNA"/>
</dbReference>
<dbReference type="AlphaFoldDB" id="A0A8H6SS46"/>
<feature type="region of interest" description="Disordered" evidence="1">
    <location>
        <begin position="203"/>
        <end position="301"/>
    </location>
</feature>
<feature type="compositionally biased region" description="Polar residues" evidence="1">
    <location>
        <begin position="203"/>
        <end position="214"/>
    </location>
</feature>
<feature type="region of interest" description="Disordered" evidence="1">
    <location>
        <begin position="1"/>
        <end position="58"/>
    </location>
</feature>
<feature type="compositionally biased region" description="Acidic residues" evidence="1">
    <location>
        <begin position="252"/>
        <end position="262"/>
    </location>
</feature>
<dbReference type="RefSeq" id="XP_037221022.1">
    <property type="nucleotide sequence ID" value="XM_037363101.1"/>
</dbReference>
<sequence>MAHRAQPSKKPKKKKDKTTTKRPSKRARATEEEEEGETEVPIPEKLEKNPFGEDPDKTTKLLSLITDNEDWRNKLFPPPGQNASTEKGGGLSASSVHWMLAKALWGEDHNAYINWLSGHTRKAKERAAVGDRVKNRLKKLCVRTSEIRKEMKQTGAGNQMTKEEHDNLPQDDERRSAWGAKLDTFPWYWTMIDLIGTRPNSQPVAIGNSTSTDFLSVDDGTEHSDSAPPPLHDSDDDDNNNSRDEKDSDDKSSDDDDDDAEIVELSTEERKRKRTGARPSPFTPAKAAKEAQPVPAGKKGKATDLGTMVEQENDLQRKQLKLASLEITADIERSKAKAIHLKEVMGRQMEMKLEREKRKSTNEKFERKMKLLEAERKFGPDAVRSMFSEEYKQVDIDTSGYSSTSNSLHGSPGPPRLSFGFPSGSEGGPETQDMFSSMNGSLGLYNSGGKLDVVNIYLLKT</sequence>
<feature type="compositionally biased region" description="Basic and acidic residues" evidence="1">
    <location>
        <begin position="240"/>
        <end position="251"/>
    </location>
</feature>
<dbReference type="OrthoDB" id="3266275at2759"/>
<comment type="caution">
    <text evidence="2">The sequence shown here is derived from an EMBL/GenBank/DDBJ whole genome shotgun (WGS) entry which is preliminary data.</text>
</comment>
<proteinExistence type="predicted"/>
<dbReference type="GeneID" id="59345617"/>
<feature type="compositionally biased region" description="Basic and acidic residues" evidence="1">
    <location>
        <begin position="42"/>
        <end position="58"/>
    </location>
</feature>
<gene>
    <name evidence="2" type="ORF">MIND_00636300</name>
</gene>
<feature type="compositionally biased region" description="Polar residues" evidence="1">
    <location>
        <begin position="399"/>
        <end position="409"/>
    </location>
</feature>
<evidence type="ECO:0000313" key="2">
    <source>
        <dbReference type="EMBL" id="KAF7304050.1"/>
    </source>
</evidence>
<protein>
    <recommendedName>
        <fullName evidence="4">No apical meristem-associated C-terminal domain-containing protein</fullName>
    </recommendedName>
</protein>
<dbReference type="Proteomes" id="UP000636479">
    <property type="component" value="Unassembled WGS sequence"/>
</dbReference>
<feature type="compositionally biased region" description="Low complexity" evidence="1">
    <location>
        <begin position="418"/>
        <end position="430"/>
    </location>
</feature>
<name>A0A8H6SS46_9AGAR</name>
<reference evidence="2" key="1">
    <citation type="submission" date="2020-05" db="EMBL/GenBank/DDBJ databases">
        <title>Mycena genomes resolve the evolution of fungal bioluminescence.</title>
        <authorList>
            <person name="Tsai I.J."/>
        </authorList>
    </citation>
    <scope>NUCLEOTIDE SEQUENCE</scope>
    <source>
        <strain evidence="2">171206Taipei</strain>
    </source>
</reference>
<keyword evidence="3" id="KW-1185">Reference proteome</keyword>
<evidence type="ECO:0008006" key="4">
    <source>
        <dbReference type="Google" id="ProtNLM"/>
    </source>
</evidence>